<accession>A0A265NCK9</accession>
<dbReference type="PROSITE" id="PS50943">
    <property type="entry name" value="HTH_CROC1"/>
    <property type="match status" value="1"/>
</dbReference>
<dbReference type="InterPro" id="IPR010982">
    <property type="entry name" value="Lambda_DNA-bd_dom_sf"/>
</dbReference>
<gene>
    <name evidence="3" type="ORF">CIL03_07535</name>
</gene>
<dbReference type="SMART" id="SM00530">
    <property type="entry name" value="HTH_XRE"/>
    <property type="match status" value="1"/>
</dbReference>
<evidence type="ECO:0000313" key="3">
    <source>
        <dbReference type="EMBL" id="OZU89551.1"/>
    </source>
</evidence>
<dbReference type="RefSeq" id="WP_094885206.1">
    <property type="nucleotide sequence ID" value="NZ_NPMS01000002.1"/>
</dbReference>
<evidence type="ECO:0000256" key="1">
    <source>
        <dbReference type="SAM" id="MobiDB-lite"/>
    </source>
</evidence>
<evidence type="ECO:0000259" key="2">
    <source>
        <dbReference type="PROSITE" id="PS50943"/>
    </source>
</evidence>
<feature type="domain" description="HTH cro/C1-type" evidence="2">
    <location>
        <begin position="10"/>
        <end position="64"/>
    </location>
</feature>
<reference evidence="3 4" key="1">
    <citation type="submission" date="2017-08" db="EMBL/GenBank/DDBJ databases">
        <title>Virgibacillus indicus sp. nov. and Virgibacillus profoundi sp. nov, two moderately halophilic bacteria isolated from marine sediment by using the Microfluidic Streak Plate.</title>
        <authorList>
            <person name="Xu B."/>
            <person name="Hu B."/>
            <person name="Wang J."/>
            <person name="Zhu Y."/>
            <person name="Huang L."/>
            <person name="Du W."/>
            <person name="Huang Y."/>
        </authorList>
    </citation>
    <scope>NUCLEOTIDE SEQUENCE [LARGE SCALE GENOMIC DNA]</scope>
    <source>
        <strain evidence="3 4">IO3-P2-C2</strain>
    </source>
</reference>
<dbReference type="Pfam" id="PF01381">
    <property type="entry name" value="HTH_3"/>
    <property type="match status" value="1"/>
</dbReference>
<name>A0A265NCK9_9BACI</name>
<feature type="compositionally biased region" description="Basic and acidic residues" evidence="1">
    <location>
        <begin position="72"/>
        <end position="85"/>
    </location>
</feature>
<keyword evidence="4" id="KW-1185">Reference proteome</keyword>
<organism evidence="3 4">
    <name type="scientific">Virgibacillus indicus</name>
    <dbReference type="NCBI Taxonomy" id="2024554"/>
    <lineage>
        <taxon>Bacteria</taxon>
        <taxon>Bacillati</taxon>
        <taxon>Bacillota</taxon>
        <taxon>Bacilli</taxon>
        <taxon>Bacillales</taxon>
        <taxon>Bacillaceae</taxon>
        <taxon>Virgibacillus</taxon>
    </lineage>
</organism>
<evidence type="ECO:0000313" key="4">
    <source>
        <dbReference type="Proteomes" id="UP000216498"/>
    </source>
</evidence>
<sequence length="85" mass="9728">MDAKRFGRRVKAFRKLKGYTQLQFAEKLEQPIAMIGGVERGTKEVTEDLLNQIADTLAISKEELILQTSSDETEKQSNEREQENV</sequence>
<dbReference type="CDD" id="cd00093">
    <property type="entry name" value="HTH_XRE"/>
    <property type="match status" value="1"/>
</dbReference>
<protein>
    <submittedName>
        <fullName evidence="3">Transcriptional regulator</fullName>
    </submittedName>
</protein>
<dbReference type="Proteomes" id="UP000216498">
    <property type="component" value="Unassembled WGS sequence"/>
</dbReference>
<dbReference type="EMBL" id="NPMS01000002">
    <property type="protein sequence ID" value="OZU89551.1"/>
    <property type="molecule type" value="Genomic_DNA"/>
</dbReference>
<dbReference type="GO" id="GO:0003677">
    <property type="term" value="F:DNA binding"/>
    <property type="evidence" value="ECO:0007669"/>
    <property type="project" value="InterPro"/>
</dbReference>
<dbReference type="AlphaFoldDB" id="A0A265NCK9"/>
<dbReference type="OrthoDB" id="3035529at2"/>
<feature type="region of interest" description="Disordered" evidence="1">
    <location>
        <begin position="66"/>
        <end position="85"/>
    </location>
</feature>
<dbReference type="SUPFAM" id="SSF47413">
    <property type="entry name" value="lambda repressor-like DNA-binding domains"/>
    <property type="match status" value="1"/>
</dbReference>
<dbReference type="Gene3D" id="1.10.260.40">
    <property type="entry name" value="lambda repressor-like DNA-binding domains"/>
    <property type="match status" value="1"/>
</dbReference>
<dbReference type="InterPro" id="IPR001387">
    <property type="entry name" value="Cro/C1-type_HTH"/>
</dbReference>
<proteinExistence type="predicted"/>
<comment type="caution">
    <text evidence="3">The sequence shown here is derived from an EMBL/GenBank/DDBJ whole genome shotgun (WGS) entry which is preliminary data.</text>
</comment>